<dbReference type="CDD" id="cd00882">
    <property type="entry name" value="Ras_like_GTPase"/>
    <property type="match status" value="1"/>
</dbReference>
<accession>A0A5C3KWS7</accession>
<dbReference type="STRING" id="230819.A0A5C3KWS7"/>
<feature type="non-terminal residue" evidence="3">
    <location>
        <position position="1"/>
    </location>
</feature>
<gene>
    <name evidence="3" type="ORF">FA15DRAFT_591725</name>
</gene>
<dbReference type="Gene3D" id="3.40.50.300">
    <property type="entry name" value="P-loop containing nucleotide triphosphate hydrolases"/>
    <property type="match status" value="1"/>
</dbReference>
<evidence type="ECO:0000313" key="3">
    <source>
        <dbReference type="EMBL" id="TFK24902.1"/>
    </source>
</evidence>
<sequence>VMGPTGAGKSTFIANLLDNNNKKPNISHGLQSCTQAVSHFVMQVPQALLKKYPQLHSRRIVLVDTPGFDDTDVSDYEILRRVAAWVASSQIKVGAVLYIYPITSNRITNNDRTNLEIFNKLCGTETMSKVMLATSKWNNDPYEKEICESREKELTEKFWLPLKQQGAKHGRLVNSVKSANSLLDKMVEQLVKVENTQGPRENEFGTALAVQIQLIDKGRNLPQTAAAQELRKKLDALLKEQKASGNTESVKQKAQELIRQLEDLKLSFGDRLKMLFA</sequence>
<keyword evidence="4" id="KW-1185">Reference proteome</keyword>
<dbReference type="Pfam" id="PF04548">
    <property type="entry name" value="AIG1"/>
    <property type="match status" value="1"/>
</dbReference>
<evidence type="ECO:0000259" key="2">
    <source>
        <dbReference type="Pfam" id="PF04548"/>
    </source>
</evidence>
<dbReference type="EMBL" id="ML210193">
    <property type="protein sequence ID" value="TFK24902.1"/>
    <property type="molecule type" value="Genomic_DNA"/>
</dbReference>
<dbReference type="Proteomes" id="UP000307440">
    <property type="component" value="Unassembled WGS sequence"/>
</dbReference>
<organism evidence="3 4">
    <name type="scientific">Coprinopsis marcescibilis</name>
    <name type="common">Agaric fungus</name>
    <name type="synonym">Psathyrella marcescibilis</name>
    <dbReference type="NCBI Taxonomy" id="230819"/>
    <lineage>
        <taxon>Eukaryota</taxon>
        <taxon>Fungi</taxon>
        <taxon>Dikarya</taxon>
        <taxon>Basidiomycota</taxon>
        <taxon>Agaricomycotina</taxon>
        <taxon>Agaricomycetes</taxon>
        <taxon>Agaricomycetidae</taxon>
        <taxon>Agaricales</taxon>
        <taxon>Agaricineae</taxon>
        <taxon>Psathyrellaceae</taxon>
        <taxon>Coprinopsis</taxon>
    </lineage>
</organism>
<dbReference type="OrthoDB" id="8954335at2759"/>
<dbReference type="GO" id="GO:0005525">
    <property type="term" value="F:GTP binding"/>
    <property type="evidence" value="ECO:0007669"/>
    <property type="project" value="InterPro"/>
</dbReference>
<proteinExistence type="predicted"/>
<dbReference type="InterPro" id="IPR006703">
    <property type="entry name" value="G_AIG1"/>
</dbReference>
<dbReference type="InterPro" id="IPR027417">
    <property type="entry name" value="P-loop_NTPase"/>
</dbReference>
<feature type="domain" description="AIG1-type G" evidence="2">
    <location>
        <begin position="1"/>
        <end position="132"/>
    </location>
</feature>
<reference evidence="3 4" key="1">
    <citation type="journal article" date="2019" name="Nat. Ecol. Evol.">
        <title>Megaphylogeny resolves global patterns of mushroom evolution.</title>
        <authorList>
            <person name="Varga T."/>
            <person name="Krizsan K."/>
            <person name="Foldi C."/>
            <person name="Dima B."/>
            <person name="Sanchez-Garcia M."/>
            <person name="Sanchez-Ramirez S."/>
            <person name="Szollosi G.J."/>
            <person name="Szarkandi J.G."/>
            <person name="Papp V."/>
            <person name="Albert L."/>
            <person name="Andreopoulos W."/>
            <person name="Angelini C."/>
            <person name="Antonin V."/>
            <person name="Barry K.W."/>
            <person name="Bougher N.L."/>
            <person name="Buchanan P."/>
            <person name="Buyck B."/>
            <person name="Bense V."/>
            <person name="Catcheside P."/>
            <person name="Chovatia M."/>
            <person name="Cooper J."/>
            <person name="Damon W."/>
            <person name="Desjardin D."/>
            <person name="Finy P."/>
            <person name="Geml J."/>
            <person name="Haridas S."/>
            <person name="Hughes K."/>
            <person name="Justo A."/>
            <person name="Karasinski D."/>
            <person name="Kautmanova I."/>
            <person name="Kiss B."/>
            <person name="Kocsube S."/>
            <person name="Kotiranta H."/>
            <person name="LaButti K.M."/>
            <person name="Lechner B.E."/>
            <person name="Liimatainen K."/>
            <person name="Lipzen A."/>
            <person name="Lukacs Z."/>
            <person name="Mihaltcheva S."/>
            <person name="Morgado L.N."/>
            <person name="Niskanen T."/>
            <person name="Noordeloos M.E."/>
            <person name="Ohm R.A."/>
            <person name="Ortiz-Santana B."/>
            <person name="Ovrebo C."/>
            <person name="Racz N."/>
            <person name="Riley R."/>
            <person name="Savchenko A."/>
            <person name="Shiryaev A."/>
            <person name="Soop K."/>
            <person name="Spirin V."/>
            <person name="Szebenyi C."/>
            <person name="Tomsovsky M."/>
            <person name="Tulloss R.E."/>
            <person name="Uehling J."/>
            <person name="Grigoriev I.V."/>
            <person name="Vagvolgyi C."/>
            <person name="Papp T."/>
            <person name="Martin F.M."/>
            <person name="Miettinen O."/>
            <person name="Hibbett D.S."/>
            <person name="Nagy L.G."/>
        </authorList>
    </citation>
    <scope>NUCLEOTIDE SEQUENCE [LARGE SCALE GENOMIC DNA]</scope>
    <source>
        <strain evidence="3 4">CBS 121175</strain>
    </source>
</reference>
<dbReference type="SUPFAM" id="SSF52540">
    <property type="entry name" value="P-loop containing nucleoside triphosphate hydrolases"/>
    <property type="match status" value="1"/>
</dbReference>
<evidence type="ECO:0000313" key="4">
    <source>
        <dbReference type="Proteomes" id="UP000307440"/>
    </source>
</evidence>
<dbReference type="AlphaFoldDB" id="A0A5C3KWS7"/>
<evidence type="ECO:0000256" key="1">
    <source>
        <dbReference type="ARBA" id="ARBA00022741"/>
    </source>
</evidence>
<keyword evidence="1" id="KW-0547">Nucleotide-binding</keyword>
<name>A0A5C3KWS7_COPMA</name>
<protein>
    <recommendedName>
        <fullName evidence="2">AIG1-type G domain-containing protein</fullName>
    </recommendedName>
</protein>